<feature type="compositionally biased region" description="Basic and acidic residues" evidence="4">
    <location>
        <begin position="450"/>
        <end position="471"/>
    </location>
</feature>
<dbReference type="EMBL" id="LYXE01000069">
    <property type="protein sequence ID" value="PDV99532.1"/>
    <property type="molecule type" value="Genomic_DNA"/>
</dbReference>
<evidence type="ECO:0000256" key="1">
    <source>
        <dbReference type="ARBA" id="ARBA00006767"/>
    </source>
</evidence>
<dbReference type="FunFam" id="2.40.50.140:FF:000051">
    <property type="entry name" value="RNA-binding transcriptional accessory protein"/>
    <property type="match status" value="3"/>
</dbReference>
<feature type="domain" description="S1 motif" evidence="5">
    <location>
        <begin position="330"/>
        <end position="399"/>
    </location>
</feature>
<evidence type="ECO:0000313" key="7">
    <source>
        <dbReference type="Proteomes" id="UP000220922"/>
    </source>
</evidence>
<reference evidence="6 7" key="1">
    <citation type="submission" date="2016-05" db="EMBL/GenBank/DDBJ databases">
        <authorList>
            <person name="Lavstsen T."/>
            <person name="Jespersen J.S."/>
        </authorList>
    </citation>
    <scope>NUCLEOTIDE SEQUENCE [LARGE SCALE GENOMIC DNA]</scope>
    <source>
        <strain evidence="6 7">B7-9</strain>
    </source>
</reference>
<dbReference type="InterPro" id="IPR044146">
    <property type="entry name" value="S1_Tex"/>
</dbReference>
<gene>
    <name evidence="6" type="ORF">A9Q02_11835</name>
</gene>
<evidence type="ECO:0000259" key="5">
    <source>
        <dbReference type="PROSITE" id="PS50126"/>
    </source>
</evidence>
<proteinExistence type="inferred from homology"/>
<feature type="domain" description="S1 motif" evidence="5">
    <location>
        <begin position="139"/>
        <end position="208"/>
    </location>
</feature>
<feature type="compositionally biased region" description="Low complexity" evidence="4">
    <location>
        <begin position="418"/>
        <end position="449"/>
    </location>
</feature>
<dbReference type="GO" id="GO:0003729">
    <property type="term" value="F:mRNA binding"/>
    <property type="evidence" value="ECO:0007669"/>
    <property type="project" value="UniProtKB-ARBA"/>
</dbReference>
<dbReference type="Gene3D" id="2.40.50.140">
    <property type="entry name" value="Nucleic acid-binding proteins"/>
    <property type="match status" value="3"/>
</dbReference>
<comment type="similarity">
    <text evidence="1">Belongs to the bacterial ribosomal protein bS1 family.</text>
</comment>
<name>A0A2H3KN22_9CHLR</name>
<feature type="region of interest" description="Disordered" evidence="4">
    <location>
        <begin position="209"/>
        <end position="234"/>
    </location>
</feature>
<dbReference type="PANTHER" id="PTHR10724">
    <property type="entry name" value="30S RIBOSOMAL PROTEIN S1"/>
    <property type="match status" value="1"/>
</dbReference>
<organism evidence="6 7">
    <name type="scientific">Candidatus Chloroploca asiatica</name>
    <dbReference type="NCBI Taxonomy" id="1506545"/>
    <lineage>
        <taxon>Bacteria</taxon>
        <taxon>Bacillati</taxon>
        <taxon>Chloroflexota</taxon>
        <taxon>Chloroflexia</taxon>
        <taxon>Chloroflexales</taxon>
        <taxon>Chloroflexineae</taxon>
        <taxon>Oscillochloridaceae</taxon>
        <taxon>Candidatus Chloroploca</taxon>
    </lineage>
</organism>
<dbReference type="InterPro" id="IPR012340">
    <property type="entry name" value="NA-bd_OB-fold"/>
</dbReference>
<sequence>MTTEDAVATAEAVATPEVEAVATPEAEAVATPEVEAVATPEVEAVATPEAEAVATPEAEAVATPEVEAVATPEAEAVATPEAEAVATSEAESVVAAVTEETATVATAVTGETSAESGASFTPVAEDGSRPRKLKDLRAGMELEGRVTSIALYGIFVDIGVGRDGLVHISEMSDTRIDTPSDLVQIGDTVNVRIKSVDPEARRISLTMRTGSGERERSPEVVRGAPRNANRPRRAEVDKERLASLKIGDVVEGVITGYAPFGAFADIGVGKDGLVHVSELAEGRVEKPEDAVKVGDRFAFKILEVDPDGTRISLSLRRAQRSQKMQQLEPNQILEGVVSGIAPFGAFVDIGVGRDGLVHISALSSNRVNRVEDVVSVGDKVSVRVLEVDQQSKRISLTMRLDESDDEVMAEGDEEGYTSATSSAGAPSRGAASSANAPAAARFASSAAEAKAGRERERERRERRERERERRNAVQPETYSTEDVEEEFVGDATLEDLLSKFGGSVPPRRERKTNKREEQDFEDDPEERQDRQDRRQRDAIKRTLQQVGRDD</sequence>
<dbReference type="SUPFAM" id="SSF50249">
    <property type="entry name" value="Nucleic acid-binding proteins"/>
    <property type="match status" value="3"/>
</dbReference>
<keyword evidence="7" id="KW-1185">Reference proteome</keyword>
<feature type="region of interest" description="Disordered" evidence="4">
    <location>
        <begin position="110"/>
        <end position="131"/>
    </location>
</feature>
<dbReference type="CDD" id="cd05685">
    <property type="entry name" value="S1_Tex"/>
    <property type="match status" value="2"/>
</dbReference>
<evidence type="ECO:0000256" key="3">
    <source>
        <dbReference type="ARBA" id="ARBA00023274"/>
    </source>
</evidence>
<feature type="region of interest" description="Disordered" evidence="4">
    <location>
        <begin position="403"/>
        <end position="550"/>
    </location>
</feature>
<dbReference type="GO" id="GO:0006412">
    <property type="term" value="P:translation"/>
    <property type="evidence" value="ECO:0007669"/>
    <property type="project" value="TreeGrafter"/>
</dbReference>
<dbReference type="InterPro" id="IPR003029">
    <property type="entry name" value="S1_domain"/>
</dbReference>
<dbReference type="GO" id="GO:0022627">
    <property type="term" value="C:cytosolic small ribosomal subunit"/>
    <property type="evidence" value="ECO:0007669"/>
    <property type="project" value="TreeGrafter"/>
</dbReference>
<dbReference type="Proteomes" id="UP000220922">
    <property type="component" value="Unassembled WGS sequence"/>
</dbReference>
<dbReference type="GO" id="GO:0003735">
    <property type="term" value="F:structural constituent of ribosome"/>
    <property type="evidence" value="ECO:0007669"/>
    <property type="project" value="TreeGrafter"/>
</dbReference>
<dbReference type="PANTHER" id="PTHR10724:SF7">
    <property type="entry name" value="SMALL RIBOSOMAL SUBUNIT PROTEIN BS1C"/>
    <property type="match status" value="1"/>
</dbReference>
<feature type="compositionally biased region" description="Acidic residues" evidence="4">
    <location>
        <begin position="403"/>
        <end position="415"/>
    </location>
</feature>
<dbReference type="AlphaFoldDB" id="A0A2H3KN22"/>
<protein>
    <submittedName>
        <fullName evidence="6">RNA-binding protein</fullName>
    </submittedName>
</protein>
<evidence type="ECO:0000256" key="2">
    <source>
        <dbReference type="ARBA" id="ARBA00022980"/>
    </source>
</evidence>
<accession>A0A2H3KN22</accession>
<dbReference type="PROSITE" id="PS50126">
    <property type="entry name" value="S1"/>
    <property type="match status" value="3"/>
</dbReference>
<dbReference type="Pfam" id="PF00575">
    <property type="entry name" value="S1"/>
    <property type="match status" value="3"/>
</dbReference>
<dbReference type="InterPro" id="IPR050437">
    <property type="entry name" value="Ribos_protein_bS1-like"/>
</dbReference>
<feature type="domain" description="S1 motif" evidence="5">
    <location>
        <begin position="247"/>
        <end position="316"/>
    </location>
</feature>
<dbReference type="SMART" id="SM00316">
    <property type="entry name" value="S1"/>
    <property type="match status" value="3"/>
</dbReference>
<evidence type="ECO:0000256" key="4">
    <source>
        <dbReference type="SAM" id="MobiDB-lite"/>
    </source>
</evidence>
<keyword evidence="2" id="KW-0689">Ribosomal protein</keyword>
<feature type="compositionally biased region" description="Basic and acidic residues" evidence="4">
    <location>
        <begin position="527"/>
        <end position="540"/>
    </location>
</feature>
<comment type="caution">
    <text evidence="6">The sequence shown here is derived from an EMBL/GenBank/DDBJ whole genome shotgun (WGS) entry which is preliminary data.</text>
</comment>
<feature type="compositionally biased region" description="Acidic residues" evidence="4">
    <location>
        <begin position="479"/>
        <end position="488"/>
    </location>
</feature>
<evidence type="ECO:0000313" key="6">
    <source>
        <dbReference type="EMBL" id="PDV99532.1"/>
    </source>
</evidence>
<keyword evidence="3" id="KW-0687">Ribonucleoprotein</keyword>